<dbReference type="SUPFAM" id="SSF69322">
    <property type="entry name" value="Tricorn protease domain 2"/>
    <property type="match status" value="1"/>
</dbReference>
<evidence type="ECO:0000256" key="1">
    <source>
        <dbReference type="SAM" id="MobiDB-lite"/>
    </source>
</evidence>
<dbReference type="InterPro" id="IPR027417">
    <property type="entry name" value="P-loop_NTPase"/>
</dbReference>
<feature type="region of interest" description="Disordered" evidence="1">
    <location>
        <begin position="1162"/>
        <end position="1183"/>
    </location>
</feature>
<evidence type="ECO:0000313" key="4">
    <source>
        <dbReference type="EMBL" id="GAA4018605.1"/>
    </source>
</evidence>
<accession>A0ABP7SZ08</accession>
<keyword evidence="2" id="KW-1133">Transmembrane helix</keyword>
<dbReference type="InterPro" id="IPR009003">
    <property type="entry name" value="Peptidase_S1_PA"/>
</dbReference>
<keyword evidence="2" id="KW-0472">Membrane</keyword>
<dbReference type="Pfam" id="PF20703">
    <property type="entry name" value="nSTAND1"/>
    <property type="match status" value="1"/>
</dbReference>
<name>A0ABP7SZ08_9ACTN</name>
<dbReference type="Gene3D" id="2.130.10.10">
    <property type="entry name" value="YVTN repeat-like/Quinoprotein amine dehydrogenase"/>
    <property type="match status" value="2"/>
</dbReference>
<feature type="domain" description="Novel STAND NTPase 1" evidence="3">
    <location>
        <begin position="215"/>
        <end position="610"/>
    </location>
</feature>
<gene>
    <name evidence="4" type="ORF">GCM10022232_73090</name>
</gene>
<evidence type="ECO:0000313" key="5">
    <source>
        <dbReference type="Proteomes" id="UP001500456"/>
    </source>
</evidence>
<feature type="transmembrane region" description="Helical" evidence="2">
    <location>
        <begin position="654"/>
        <end position="675"/>
    </location>
</feature>
<sequence length="1418" mass="153172">MAPTAPDDELPRGIARFWSADGQVSGCGFLIAERTLCTCAHVVAMSLGTPETAAEAPCASLWLDFPLLHPVQERVRARVARWVPVLPDGSGDMALLRLERAVPGAAPMRIAGGDDFWDHRFRVLGFPQRTGDHGVWVQGRLRGRVGRGWTSMETRESFRGPAIGRGFSGAPVWDIEQRGVVGMTVAADHGDGATTAYLIPAAHLLDLEPALRDSPFRGLEPFREQDAAVFFGRRQDSERIVRAVRTQAFVPVAGASGVGKSSLVRAGVLPLLRASGYTVTDFTGQPGAAPVRVLLAALRDQFPGAVALAELARAAGQSAHEETAVLIGARVLERSGPAGHVVVLDQFEETVGAEPARARELLDTLLAMTRARAPHGRRLRVLATLRSASFEELVAVGGAERLSVTVQMIAPMTPAQLTEIVAKPLDAVPGIDFEPGLADLIVTDAGTEPGALPLVEFVLSRLWAHRDRGRLTHAAYRELGGVEGALASYADQQLKEVCGLPEGPGVEVARHLFEQLALPDGDQGYARVARSYDALPPEQRAAAQSLASTRLLVIARDSTGRETVALAHESLVRQWPTLRGWLADSRGFRVWQERVRARMRDWEEGDRDPDLLLRGQEFVVAREKAGAHARELTAAEREFVELSRRQQRRVVRRGRVVVAVMVALALVAGLLVFFVQQADSRSELRDRREAADGMAAQIEDRHSGDPVAAAVMALRAYRTARTDATYRALLRMYAPMSSMSVVDGDFLDGRVEDAAASADGSRVALLHRDDDNVLRAYLVKGLFTGAPDKEELRGIPEHPDKVAVSDDGSRVGVAGQDGEVTVWSTRAVDKPLDHWTWDLAGGSEPATLALDFSSDGRDLLHSSVSGDCTFDKNVESRLYLRDIDAKSQQSVPPEVLPSEECLVDAALPAGKGATDSMITVVDETDPDLDSDSYAVRVHRLDTGKQVWSRSRLDKAVIGPGGRSLGMVAAGQVEGSYRDPVTGTRLGGSGAYRASHYEDETGRFVVTEHGTLGVWHDRVSGRKYVAPFPDALRVEDPQAYLFAVPGRDGPELRGLSGGKVIEIRELAAPSPMRGGQDEAEAAFSSSGSHLAVLVSESSEDDSVRRDTLAFVGGGRPVLRTLTPDDLPEESASFLAVSRNGHRAVVWGYQGWALFHLTSKKVTRVDRGRDPAETSAGPPLVRDVQPLGGGDFLVLGRDGVRRLDGGTGDLSSSPGSDCEERDLGRPEYCVALAVAPGEEREALVLQRDGTVRTWSLVDGSPGPSKDFGEGSDSTSGSVRYRDDGKRVAVAVGDRVVVWDPRTNHVRQLYTGSPERIALFGNDGHLVLMDPYASRSEAELWSEHNDQLIGRLEPPRSEGAWHLTDGTLHNGTEWGTWEIPLKESALAAGLCRAIGDYDPPALREDLPPAAYKKAPCPKNPR</sequence>
<reference evidence="5" key="1">
    <citation type="journal article" date="2019" name="Int. J. Syst. Evol. Microbiol.">
        <title>The Global Catalogue of Microorganisms (GCM) 10K type strain sequencing project: providing services to taxonomists for standard genome sequencing and annotation.</title>
        <authorList>
            <consortium name="The Broad Institute Genomics Platform"/>
            <consortium name="The Broad Institute Genome Sequencing Center for Infectious Disease"/>
            <person name="Wu L."/>
            <person name="Ma J."/>
        </authorList>
    </citation>
    <scope>NUCLEOTIDE SEQUENCE [LARGE SCALE GENOMIC DNA]</scope>
    <source>
        <strain evidence="5">JCM 16924</strain>
    </source>
</reference>
<protein>
    <recommendedName>
        <fullName evidence="3">Novel STAND NTPase 1 domain-containing protein</fullName>
    </recommendedName>
</protein>
<evidence type="ECO:0000256" key="2">
    <source>
        <dbReference type="SAM" id="Phobius"/>
    </source>
</evidence>
<evidence type="ECO:0000259" key="3">
    <source>
        <dbReference type="Pfam" id="PF20703"/>
    </source>
</evidence>
<dbReference type="SUPFAM" id="SSF63829">
    <property type="entry name" value="Calcium-dependent phosphotriesterase"/>
    <property type="match status" value="1"/>
</dbReference>
<proteinExistence type="predicted"/>
<dbReference type="Proteomes" id="UP001500456">
    <property type="component" value="Unassembled WGS sequence"/>
</dbReference>
<feature type="region of interest" description="Disordered" evidence="1">
    <location>
        <begin position="1252"/>
        <end position="1277"/>
    </location>
</feature>
<comment type="caution">
    <text evidence="4">The sequence shown here is derived from an EMBL/GenBank/DDBJ whole genome shotgun (WGS) entry which is preliminary data.</text>
</comment>
<keyword evidence="5" id="KW-1185">Reference proteome</keyword>
<keyword evidence="2" id="KW-0812">Transmembrane</keyword>
<dbReference type="EMBL" id="BAAAZX010000027">
    <property type="protein sequence ID" value="GAA4018605.1"/>
    <property type="molecule type" value="Genomic_DNA"/>
</dbReference>
<dbReference type="Pfam" id="PF13365">
    <property type="entry name" value="Trypsin_2"/>
    <property type="match status" value="1"/>
</dbReference>
<organism evidence="4 5">
    <name type="scientific">Streptomyces plumbiresistens</name>
    <dbReference type="NCBI Taxonomy" id="511811"/>
    <lineage>
        <taxon>Bacteria</taxon>
        <taxon>Bacillati</taxon>
        <taxon>Actinomycetota</taxon>
        <taxon>Actinomycetes</taxon>
        <taxon>Kitasatosporales</taxon>
        <taxon>Streptomycetaceae</taxon>
        <taxon>Streptomyces</taxon>
    </lineage>
</organism>
<dbReference type="InterPro" id="IPR049052">
    <property type="entry name" value="nSTAND1"/>
</dbReference>
<dbReference type="InterPro" id="IPR015943">
    <property type="entry name" value="WD40/YVTN_repeat-like_dom_sf"/>
</dbReference>
<dbReference type="RefSeq" id="WP_345569262.1">
    <property type="nucleotide sequence ID" value="NZ_BAAAZX010000027.1"/>
</dbReference>
<dbReference type="SUPFAM" id="SSF50494">
    <property type="entry name" value="Trypsin-like serine proteases"/>
    <property type="match status" value="1"/>
</dbReference>
<dbReference type="SUPFAM" id="SSF52540">
    <property type="entry name" value="P-loop containing nucleoside triphosphate hydrolases"/>
    <property type="match status" value="1"/>
</dbReference>